<dbReference type="AlphaFoldDB" id="A0AAE8MQY9"/>
<keyword evidence="1" id="KW-0863">Zinc-finger</keyword>
<feature type="region of interest" description="Disordered" evidence="2">
    <location>
        <begin position="195"/>
        <end position="247"/>
    </location>
</feature>
<keyword evidence="5" id="KW-1185">Reference proteome</keyword>
<feature type="compositionally biased region" description="Pro residues" evidence="2">
    <location>
        <begin position="905"/>
        <end position="915"/>
    </location>
</feature>
<keyword evidence="1" id="KW-0479">Metal-binding</keyword>
<evidence type="ECO:0000313" key="4">
    <source>
        <dbReference type="EMBL" id="SPN97003.1"/>
    </source>
</evidence>
<evidence type="ECO:0000256" key="2">
    <source>
        <dbReference type="SAM" id="MobiDB-lite"/>
    </source>
</evidence>
<organism evidence="4 5">
    <name type="scientific">Cephalotrichum gorgonifer</name>
    <dbReference type="NCBI Taxonomy" id="2041049"/>
    <lineage>
        <taxon>Eukaryota</taxon>
        <taxon>Fungi</taxon>
        <taxon>Dikarya</taxon>
        <taxon>Ascomycota</taxon>
        <taxon>Pezizomycotina</taxon>
        <taxon>Sordariomycetes</taxon>
        <taxon>Hypocreomycetidae</taxon>
        <taxon>Microascales</taxon>
        <taxon>Microascaceae</taxon>
        <taxon>Cephalotrichum</taxon>
    </lineage>
</organism>
<evidence type="ECO:0000313" key="5">
    <source>
        <dbReference type="Proteomes" id="UP001187682"/>
    </source>
</evidence>
<proteinExistence type="predicted"/>
<keyword evidence="1" id="KW-0862">Zinc</keyword>
<comment type="caution">
    <text evidence="4">The sequence shown here is derived from an EMBL/GenBank/DDBJ whole genome shotgun (WGS) entry which is preliminary data.</text>
</comment>
<dbReference type="EMBL" id="ONZQ02000001">
    <property type="protein sequence ID" value="SPN97003.1"/>
    <property type="molecule type" value="Genomic_DNA"/>
</dbReference>
<feature type="region of interest" description="Disordered" evidence="2">
    <location>
        <begin position="436"/>
        <end position="481"/>
    </location>
</feature>
<feature type="compositionally biased region" description="Basic and acidic residues" evidence="2">
    <location>
        <begin position="232"/>
        <end position="242"/>
    </location>
</feature>
<sequence>MASGSMSVPVDATHLSPHHRPRSNSGSPFNPYAQTPDDSVSTMSHYTSDFSDDDPFFGVDFGNDGGTPSFLEESFAGVRRVNSQPHDTWGSPNAPPHPSAPAPAAVVGANGMIPPNPSYPLTPDQELQRPFPALRNSQDVPQLTPNGSCGSSDDGLAPTAPTAAQSPLVTVSEWGKGTVPLSQSIEVALVPDTRRRSPSVRSTPGDLMLGTPNESFPSFDDGGARGWADNTGSERRGVEPRHRSQTAVHSVNELASRRNVHERKLVVDTWLDRNADGIYHPAPIAEPVIDHDAADSVIEDDGIPLGDATENTFKPGQTYFNPQGGDYTPEDLEIIHSNRNWADAPRIHAITNDGYQPPTSQAAMAKYQRQCRDNESVVSVAATWGTRRRSLPSVSDLDIENLSGNILKRLTISRTEPRKPGSSSLFSGLRTLVRKPSSSLKRSLSSHDEAGFMESEKENQDDVAHLAPPPRTSSWGKKKPTPSINTALVSMGRSVAAVGAGQAHSRSGSVSATAPVTSPKFSGLAVKNTLRRPRSKSDLPRHSDKTPTGVGPTHSNLAGLWKKTGGPPVAALGTSAMPDQGPSSAVSAMDHEEEDEDEDEFEDSDMQIQTSNLIDSIPATFEGFKSHVQQLNPSAPPYLVDRISYQQLIRFKALLNMKLKHVKQGSNCSCGAMCIALGGSARLFDQKGDMRTSDLVSPDGDLTPTEGVISQESFPPDIPLPPAASLPAELECQVCYQAKKFQKPSDWTKHIHEDVQPFTCTWEKCKDPKMFKRKADWVRHENEGHRHLDWWRCDVGDCNHICYRRDNFLQHLVREHKIDEPKVKTKAAQKRAGGTDPVWQRVERCHNGTDARAQDEPCKFCGKSFPTWKKLTVHLAKHMEQISLPILRLVAARDVTPDTVISPVQDPPRPYPPHLPIKADGASPNHAGGGFINGHHTGQQPGADASFQNAHAPLYEFGSTSGSFQDQYLGRFNGPMGGGMEPADVVAPGYNGQSYLSAADLHPVPVPGIQRVRSLPVQSDTYLSDEHGYLTPTLGPAIEAFPQTMHMGQQQQVYGGFDGLGVSGGVAGYTPQGSASPYSSSPNQGNGFYRQ</sequence>
<feature type="compositionally biased region" description="Acidic residues" evidence="2">
    <location>
        <begin position="591"/>
        <end position="603"/>
    </location>
</feature>
<dbReference type="SMART" id="SM00355">
    <property type="entry name" value="ZnF_C2H2"/>
    <property type="match status" value="3"/>
</dbReference>
<dbReference type="PANTHER" id="PTHR35391">
    <property type="entry name" value="C2H2-TYPE DOMAIN-CONTAINING PROTEIN-RELATED"/>
    <property type="match status" value="1"/>
</dbReference>
<name>A0AAE8MQY9_9PEZI</name>
<feature type="region of interest" description="Disordered" evidence="2">
    <location>
        <begin position="136"/>
        <end position="161"/>
    </location>
</feature>
<dbReference type="InterPro" id="IPR013087">
    <property type="entry name" value="Znf_C2H2_type"/>
</dbReference>
<dbReference type="PANTHER" id="PTHR35391:SF3">
    <property type="entry name" value="FINGER DOMAIN PROTEIN, PUTATIVE (AFU_ORTHOLOGUE AFUA_8G04300)-RELATED"/>
    <property type="match status" value="1"/>
</dbReference>
<dbReference type="Proteomes" id="UP001187682">
    <property type="component" value="Unassembled WGS sequence"/>
</dbReference>
<dbReference type="GO" id="GO:0008270">
    <property type="term" value="F:zinc ion binding"/>
    <property type="evidence" value="ECO:0007669"/>
    <property type="project" value="UniProtKB-KW"/>
</dbReference>
<dbReference type="Pfam" id="PF00096">
    <property type="entry name" value="zf-C2H2"/>
    <property type="match status" value="1"/>
</dbReference>
<evidence type="ECO:0000256" key="1">
    <source>
        <dbReference type="PROSITE-ProRule" id="PRU00042"/>
    </source>
</evidence>
<accession>A0AAE8MQY9</accession>
<feature type="region of interest" description="Disordered" evidence="2">
    <location>
        <begin position="1"/>
        <end position="118"/>
    </location>
</feature>
<feature type="compositionally biased region" description="Polar residues" evidence="2">
    <location>
        <begin position="23"/>
        <end position="49"/>
    </location>
</feature>
<protein>
    <recommendedName>
        <fullName evidence="3">C2H2-type domain-containing protein</fullName>
    </recommendedName>
</protein>
<feature type="region of interest" description="Disordered" evidence="2">
    <location>
        <begin position="529"/>
        <end position="603"/>
    </location>
</feature>
<dbReference type="PROSITE" id="PS50157">
    <property type="entry name" value="ZINC_FINGER_C2H2_2"/>
    <property type="match status" value="1"/>
</dbReference>
<feature type="compositionally biased region" description="Polar residues" evidence="2">
    <location>
        <begin position="136"/>
        <end position="151"/>
    </location>
</feature>
<evidence type="ECO:0000259" key="3">
    <source>
        <dbReference type="PROSITE" id="PS50157"/>
    </source>
</evidence>
<reference evidence="4" key="1">
    <citation type="submission" date="2018-03" db="EMBL/GenBank/DDBJ databases">
        <authorList>
            <person name="Guldener U."/>
        </authorList>
    </citation>
    <scope>NUCLEOTIDE SEQUENCE</scope>
</reference>
<gene>
    <name evidence="4" type="ORF">DNG_00519</name>
</gene>
<feature type="domain" description="C2H2-type" evidence="3">
    <location>
        <begin position="856"/>
        <end position="883"/>
    </location>
</feature>
<feature type="compositionally biased region" description="Basic and acidic residues" evidence="2">
    <location>
        <begin position="535"/>
        <end position="545"/>
    </location>
</feature>
<feature type="region of interest" description="Disordered" evidence="2">
    <location>
        <begin position="1068"/>
        <end position="1091"/>
    </location>
</feature>
<feature type="compositionally biased region" description="Basic and acidic residues" evidence="2">
    <location>
        <begin position="445"/>
        <end position="464"/>
    </location>
</feature>
<feature type="region of interest" description="Disordered" evidence="2">
    <location>
        <begin position="900"/>
        <end position="946"/>
    </location>
</feature>
<dbReference type="PROSITE" id="PS00028">
    <property type="entry name" value="ZINC_FINGER_C2H2_1"/>
    <property type="match status" value="2"/>
</dbReference>
<feature type="compositionally biased region" description="Polar residues" evidence="2">
    <location>
        <begin position="1071"/>
        <end position="1091"/>
    </location>
</feature>